<dbReference type="Pfam" id="PF00400">
    <property type="entry name" value="WD40"/>
    <property type="match status" value="1"/>
</dbReference>
<keyword evidence="3" id="KW-1185">Reference proteome</keyword>
<feature type="repeat" description="WD" evidence="1">
    <location>
        <begin position="309"/>
        <end position="350"/>
    </location>
</feature>
<proteinExistence type="predicted"/>
<reference evidence="2 3" key="1">
    <citation type="submission" date="2024-04" db="EMBL/GenBank/DDBJ databases">
        <title>genome sequences of Mucor flavus KT1a and Helicostylum pulchrum KT1b strains isolated from the surface of a dry-aged beef.</title>
        <authorList>
            <person name="Toyotome T."/>
            <person name="Hosono M."/>
            <person name="Torimaru M."/>
            <person name="Fukuda K."/>
            <person name="Mikami N."/>
        </authorList>
    </citation>
    <scope>NUCLEOTIDE SEQUENCE [LARGE SCALE GENOMIC DNA]</scope>
    <source>
        <strain evidence="2 3">KT1a</strain>
    </source>
</reference>
<name>A0ABP9Z659_9FUNG</name>
<dbReference type="PROSITE" id="PS50082">
    <property type="entry name" value="WD_REPEATS_2"/>
    <property type="match status" value="1"/>
</dbReference>
<dbReference type="PANTHER" id="PTHR43991">
    <property type="entry name" value="WD REPEAT PROTEIN (AFU_ORTHOLOGUE AFUA_8G05640)-RELATED"/>
    <property type="match status" value="1"/>
</dbReference>
<gene>
    <name evidence="2" type="ORF">MFLAVUS_008078</name>
</gene>
<accession>A0ABP9Z659</accession>
<protein>
    <submittedName>
        <fullName evidence="2">Uncharacterized protein</fullName>
    </submittedName>
</protein>
<dbReference type="SMART" id="SM00320">
    <property type="entry name" value="WD40"/>
    <property type="match status" value="2"/>
</dbReference>
<evidence type="ECO:0000313" key="3">
    <source>
        <dbReference type="Proteomes" id="UP001473302"/>
    </source>
</evidence>
<dbReference type="EMBL" id="BAABUK010000022">
    <property type="protein sequence ID" value="GAA5814579.1"/>
    <property type="molecule type" value="Genomic_DNA"/>
</dbReference>
<sequence>MLSLRHEPMDDFFFGQTTQEYGICIQDTKLSFFSSYNDNLELSSTDSYLPHFNSENQTQTQTIITEEMCIRGIDMIGLRRELLEINTEVKGIKNMRAILVAKVAQKTKNVTANEEYYTFKSSKLDEKCSIGHFQLRNLLWATNKNNIYYVCGDTVRQWSPQRQSSRQVIDLATANRPGSVSLKITSMACAHGILFAGGFKGECVWKVVQDTSSISNQFNTTNECRSVGITNYTDIVKGQRGTTLGIVSNNDATIKCINLETAQIEQKFSLPFAANCSSLSPDSKMLCLVGDSTETLIVDADNGKSVVSINEHHDFSFACCWNPDGRTFATGNQDRTTRVYDIRNTSKAMYVLGSNVGAIRSLHYSHDGRYLAAAEPIDFVHIYETNHYESSQVIDMFGDIAGVSFTPEDQSLYIANANDKLG</sequence>
<dbReference type="Proteomes" id="UP001473302">
    <property type="component" value="Unassembled WGS sequence"/>
</dbReference>
<evidence type="ECO:0000256" key="1">
    <source>
        <dbReference type="PROSITE-ProRule" id="PRU00221"/>
    </source>
</evidence>
<evidence type="ECO:0000313" key="2">
    <source>
        <dbReference type="EMBL" id="GAA5814579.1"/>
    </source>
</evidence>
<dbReference type="SUPFAM" id="SSF82171">
    <property type="entry name" value="DPP6 N-terminal domain-like"/>
    <property type="match status" value="1"/>
</dbReference>
<dbReference type="InterPro" id="IPR001680">
    <property type="entry name" value="WD40_rpt"/>
</dbReference>
<dbReference type="Gene3D" id="2.130.10.10">
    <property type="entry name" value="YVTN repeat-like/Quinoprotein amine dehydrogenase"/>
    <property type="match status" value="1"/>
</dbReference>
<comment type="caution">
    <text evidence="2">The sequence shown here is derived from an EMBL/GenBank/DDBJ whole genome shotgun (WGS) entry which is preliminary data.</text>
</comment>
<keyword evidence="1" id="KW-0853">WD repeat</keyword>
<dbReference type="InterPro" id="IPR015943">
    <property type="entry name" value="WD40/YVTN_repeat-like_dom_sf"/>
</dbReference>
<organism evidence="2 3">
    <name type="scientific">Mucor flavus</name>
    <dbReference type="NCBI Taxonomy" id="439312"/>
    <lineage>
        <taxon>Eukaryota</taxon>
        <taxon>Fungi</taxon>
        <taxon>Fungi incertae sedis</taxon>
        <taxon>Mucoromycota</taxon>
        <taxon>Mucoromycotina</taxon>
        <taxon>Mucoromycetes</taxon>
        <taxon>Mucorales</taxon>
        <taxon>Mucorineae</taxon>
        <taxon>Mucoraceae</taxon>
        <taxon>Mucor</taxon>
    </lineage>
</organism>
<dbReference type="PANTHER" id="PTHR43991:SF12">
    <property type="entry name" value="WD REPEAT PROTEIN (AFU_ORTHOLOGUE AFUA_8G05640)"/>
    <property type="match status" value="1"/>
</dbReference>